<proteinExistence type="predicted"/>
<evidence type="ECO:0000313" key="1">
    <source>
        <dbReference type="EMBL" id="RAK68799.1"/>
    </source>
</evidence>
<dbReference type="EMBL" id="QFYS01000001">
    <property type="protein sequence ID" value="RAK68799.1"/>
    <property type="molecule type" value="Genomic_DNA"/>
</dbReference>
<protein>
    <submittedName>
        <fullName evidence="1">Uncharacterized protein</fullName>
    </submittedName>
</protein>
<accession>A0A328BQC5</accession>
<evidence type="ECO:0000313" key="2">
    <source>
        <dbReference type="Proteomes" id="UP000249524"/>
    </source>
</evidence>
<gene>
    <name evidence="1" type="ORF">DJ019_01950</name>
</gene>
<name>A0A328BQC5_9CAUL</name>
<dbReference type="Proteomes" id="UP000249524">
    <property type="component" value="Unassembled WGS sequence"/>
</dbReference>
<comment type="caution">
    <text evidence="1">The sequence shown here is derived from an EMBL/GenBank/DDBJ whole genome shotgun (WGS) entry which is preliminary data.</text>
</comment>
<reference evidence="1 2" key="1">
    <citation type="submission" date="2018-05" db="EMBL/GenBank/DDBJ databases">
        <authorList>
            <person name="Lanie J.A."/>
            <person name="Ng W.-L."/>
            <person name="Kazmierczak K.M."/>
            <person name="Andrzejewski T.M."/>
            <person name="Davidsen T.M."/>
            <person name="Wayne K.J."/>
            <person name="Tettelin H."/>
            <person name="Glass J.I."/>
            <person name="Rusch D."/>
            <person name="Podicherti R."/>
            <person name="Tsui H.-C.T."/>
            <person name="Winkler M.E."/>
        </authorList>
    </citation>
    <scope>NUCLEOTIDE SEQUENCE [LARGE SCALE GENOMIC DNA]</scope>
    <source>
        <strain evidence="1 2">BUT-10</strain>
    </source>
</reference>
<organism evidence="1 2">
    <name type="scientific">Phenylobacterium kunshanense</name>
    <dbReference type="NCBI Taxonomy" id="1445034"/>
    <lineage>
        <taxon>Bacteria</taxon>
        <taxon>Pseudomonadati</taxon>
        <taxon>Pseudomonadota</taxon>
        <taxon>Alphaproteobacteria</taxon>
        <taxon>Caulobacterales</taxon>
        <taxon>Caulobacteraceae</taxon>
        <taxon>Phenylobacterium</taxon>
    </lineage>
</organism>
<sequence length="124" mass="13715">MTADPGFINPPWPMDWSVTLCLGHDEDAPALAYNIELGPAPRTQAEEREDPMDERRPCRVRGQMIPGMPDVSAGDQVALSIRYPGPVVDRFQATILAATVAGPNAWPVERTLDFLVTSPIYRRL</sequence>
<keyword evidence="2" id="KW-1185">Reference proteome</keyword>
<dbReference type="AlphaFoldDB" id="A0A328BQC5"/>
<dbReference type="RefSeq" id="WP_111274291.1">
    <property type="nucleotide sequence ID" value="NZ_QFYS01000001.1"/>
</dbReference>